<dbReference type="InterPro" id="IPR028098">
    <property type="entry name" value="Glyco_trans_4-like_N"/>
</dbReference>
<dbReference type="SUPFAM" id="SSF89550">
    <property type="entry name" value="PHP domain-like"/>
    <property type="match status" value="1"/>
</dbReference>
<dbReference type="CDD" id="cd03814">
    <property type="entry name" value="GT4-like"/>
    <property type="match status" value="1"/>
</dbReference>
<dbReference type="Pfam" id="PF00534">
    <property type="entry name" value="Glycos_transf_1"/>
    <property type="match status" value="1"/>
</dbReference>
<dbReference type="CDD" id="cd07432">
    <property type="entry name" value="PHP_HisPPase"/>
    <property type="match status" value="1"/>
</dbReference>
<dbReference type="PANTHER" id="PTHR45947:SF3">
    <property type="entry name" value="SULFOQUINOVOSYL TRANSFERASE SQD2"/>
    <property type="match status" value="1"/>
</dbReference>
<organism evidence="2 3">
    <name type="scientific">Terrimicrobium sacchariphilum</name>
    <dbReference type="NCBI Taxonomy" id="690879"/>
    <lineage>
        <taxon>Bacteria</taxon>
        <taxon>Pseudomonadati</taxon>
        <taxon>Verrucomicrobiota</taxon>
        <taxon>Terrimicrobiia</taxon>
        <taxon>Terrimicrobiales</taxon>
        <taxon>Terrimicrobiaceae</taxon>
        <taxon>Terrimicrobium</taxon>
    </lineage>
</organism>
<feature type="domain" description="Polymerase/histidinol phosphatase N-terminal" evidence="1">
    <location>
        <begin position="8"/>
        <end position="82"/>
    </location>
</feature>
<dbReference type="InterPro" id="IPR050194">
    <property type="entry name" value="Glycosyltransferase_grp1"/>
</dbReference>
<dbReference type="GO" id="GO:0016757">
    <property type="term" value="F:glycosyltransferase activity"/>
    <property type="evidence" value="ECO:0007669"/>
    <property type="project" value="InterPro"/>
</dbReference>
<dbReference type="Gene3D" id="3.40.50.2000">
    <property type="entry name" value="Glycogen Phosphorylase B"/>
    <property type="match status" value="2"/>
</dbReference>
<dbReference type="InterPro" id="IPR001296">
    <property type="entry name" value="Glyco_trans_1"/>
</dbReference>
<keyword evidence="3" id="KW-1185">Reference proteome</keyword>
<dbReference type="EMBL" id="BDCO01000002">
    <property type="protein sequence ID" value="GAT33110.1"/>
    <property type="molecule type" value="Genomic_DNA"/>
</dbReference>
<dbReference type="InParanoid" id="A0A146G698"/>
<protein>
    <submittedName>
        <fullName evidence="2">Glycosyltransferase</fullName>
    </submittedName>
</protein>
<name>A0A146G698_TERSA</name>
<evidence type="ECO:0000313" key="3">
    <source>
        <dbReference type="Proteomes" id="UP000076023"/>
    </source>
</evidence>
<dbReference type="PANTHER" id="PTHR45947">
    <property type="entry name" value="SULFOQUINOVOSYL TRANSFERASE SQD2"/>
    <property type="match status" value="1"/>
</dbReference>
<dbReference type="RefSeq" id="WP_084400318.1">
    <property type="nucleotide sequence ID" value="NZ_BDCO01000002.1"/>
</dbReference>
<dbReference type="InterPro" id="IPR003141">
    <property type="entry name" value="Pol/His_phosphatase_N"/>
</dbReference>
<dbReference type="Pfam" id="PF13439">
    <property type="entry name" value="Glyco_transf_4"/>
    <property type="match status" value="1"/>
</dbReference>
<dbReference type="SMART" id="SM00481">
    <property type="entry name" value="POLIIIAc"/>
    <property type="match status" value="1"/>
</dbReference>
<sequence>MNQPISKADLHIHSRFSTRAADWVLRRFDFPASYSDPLQTYQRLRDAGMQYVTITDHNTIAGCLEIAHLPGVIFGEEVTVHFPDEECRVHILVWGLTETQHREIQALRENIFEFQKYLAAANLAHAVAHPFQSPNDKLTPLHFQKLILLFRHFEGINGRYLARWSEAAQFSLKALTPRTIETFVARTGIEPTHGEPWKKVFVGGSDDHGGVYPGRAWTETPRCDTAAEFLKNIREGQCSPSGEGGTPLSLAHGTYNTAFQFLKAKFALKPGDPAAGLIEKGFSRFMEGKDPTEFTLAEKIGFLAQGIASGKVFELAMAGNTSLWKELSSYFSKPEVKAAMARETAGVVEPERRAFLMANLVANQLGYRFFTQFIAQLSAGKFIESIQTISPLVPIAGLLSPYLHALRQPRREMARELTRTAAGTIPPFLQNTKRAWFTDTLEDVNGVATTIRKMIAAGVASGHDVKVMTCRSEIGDHGIPLMNFPPVGEFELPEYELQRLSFPPVLAILEHLIRENYSELIISTPGPLGLAALLAAKTLGIRAVGIYHTDFPQYVRILTDDSFMETLTWDFMHWFYSQLDIVYVNSEDYRKCWVDRGIPAEKLKILPRGLDTKLFSRSRREADFWRSRGLREGEVGMLFVGRISKEKNLDTLVAATRRLAEWQTPVRPLFVGDGPYLAEMKKLLPDAIFTGYLKGEDLARAYASADFFVFPSTTDTFGNVVIEAQACGLPVIVSDVGGPRDLVSHGKDGFVTKALDSIELSEAIRRLSEDPGLRERLGAAARAKVENRDWTEAFQKFWTNSPE</sequence>
<dbReference type="Gene3D" id="3.20.20.140">
    <property type="entry name" value="Metal-dependent hydrolases"/>
    <property type="match status" value="1"/>
</dbReference>
<comment type="caution">
    <text evidence="2">The sequence shown here is derived from an EMBL/GenBank/DDBJ whole genome shotgun (WGS) entry which is preliminary data.</text>
</comment>
<gene>
    <name evidence="2" type="ORF">TSACC_21519</name>
</gene>
<reference evidence="3" key="1">
    <citation type="journal article" date="2017" name="Genome Announc.">
        <title>Draft Genome Sequence of Terrimicrobium sacchariphilum NM-5T, a Facultative Anaerobic Soil Bacterium of the Class Spartobacteria.</title>
        <authorList>
            <person name="Qiu Y.L."/>
            <person name="Tourlousse D.M."/>
            <person name="Matsuura N."/>
            <person name="Ohashi A."/>
            <person name="Sekiguchi Y."/>
        </authorList>
    </citation>
    <scope>NUCLEOTIDE SEQUENCE [LARGE SCALE GENOMIC DNA]</scope>
    <source>
        <strain evidence="3">NM-5</strain>
    </source>
</reference>
<dbReference type="STRING" id="690879.TSACC_21519"/>
<dbReference type="Proteomes" id="UP000076023">
    <property type="component" value="Unassembled WGS sequence"/>
</dbReference>
<dbReference type="OrthoDB" id="9802525at2"/>
<dbReference type="InterPro" id="IPR016195">
    <property type="entry name" value="Pol/histidinol_Pase-like"/>
</dbReference>
<dbReference type="SUPFAM" id="SSF53756">
    <property type="entry name" value="UDP-Glycosyltransferase/glycogen phosphorylase"/>
    <property type="match status" value="1"/>
</dbReference>
<keyword evidence="2" id="KW-0808">Transferase</keyword>
<accession>A0A146G698</accession>
<dbReference type="AlphaFoldDB" id="A0A146G698"/>
<evidence type="ECO:0000313" key="2">
    <source>
        <dbReference type="EMBL" id="GAT33110.1"/>
    </source>
</evidence>
<proteinExistence type="predicted"/>
<evidence type="ECO:0000259" key="1">
    <source>
        <dbReference type="SMART" id="SM00481"/>
    </source>
</evidence>